<keyword evidence="2" id="KW-0812">Transmembrane</keyword>
<feature type="transmembrane region" description="Helical" evidence="2">
    <location>
        <begin position="32"/>
        <end position="50"/>
    </location>
</feature>
<gene>
    <name evidence="3" type="ORF">GCM10009844_29380</name>
</gene>
<keyword evidence="4" id="KW-1185">Reference proteome</keyword>
<reference evidence="4" key="1">
    <citation type="journal article" date="2019" name="Int. J. Syst. Evol. Microbiol.">
        <title>The Global Catalogue of Microorganisms (GCM) 10K type strain sequencing project: providing services to taxonomists for standard genome sequencing and annotation.</title>
        <authorList>
            <consortium name="The Broad Institute Genomics Platform"/>
            <consortium name="The Broad Institute Genome Sequencing Center for Infectious Disease"/>
            <person name="Wu L."/>
            <person name="Ma J."/>
        </authorList>
    </citation>
    <scope>NUCLEOTIDE SEQUENCE [LARGE SCALE GENOMIC DNA]</scope>
    <source>
        <strain evidence="4">JCM 16022</strain>
    </source>
</reference>
<keyword evidence="2" id="KW-1133">Transmembrane helix</keyword>
<feature type="region of interest" description="Disordered" evidence="1">
    <location>
        <begin position="1"/>
        <end position="20"/>
    </location>
</feature>
<evidence type="ECO:0000256" key="1">
    <source>
        <dbReference type="SAM" id="MobiDB-lite"/>
    </source>
</evidence>
<name>A0ABP5LQJ4_9ACTN</name>
<organism evidence="3 4">
    <name type="scientific">Nocardioides koreensis</name>
    <dbReference type="NCBI Taxonomy" id="433651"/>
    <lineage>
        <taxon>Bacteria</taxon>
        <taxon>Bacillati</taxon>
        <taxon>Actinomycetota</taxon>
        <taxon>Actinomycetes</taxon>
        <taxon>Propionibacteriales</taxon>
        <taxon>Nocardioidaceae</taxon>
        <taxon>Nocardioides</taxon>
    </lineage>
</organism>
<comment type="caution">
    <text evidence="3">The sequence shown here is derived from an EMBL/GenBank/DDBJ whole genome shotgun (WGS) entry which is preliminary data.</text>
</comment>
<protein>
    <submittedName>
        <fullName evidence="3">Uncharacterized protein</fullName>
    </submittedName>
</protein>
<dbReference type="Proteomes" id="UP001501771">
    <property type="component" value="Unassembled WGS sequence"/>
</dbReference>
<keyword evidence="2" id="KW-0472">Membrane</keyword>
<dbReference type="EMBL" id="BAAAQR010000009">
    <property type="protein sequence ID" value="GAA2149588.1"/>
    <property type="molecule type" value="Genomic_DNA"/>
</dbReference>
<feature type="compositionally biased region" description="Basic and acidic residues" evidence="1">
    <location>
        <begin position="1"/>
        <end position="16"/>
    </location>
</feature>
<dbReference type="RefSeq" id="WP_344153647.1">
    <property type="nucleotide sequence ID" value="NZ_BAAAQR010000009.1"/>
</dbReference>
<accession>A0ABP5LQJ4</accession>
<evidence type="ECO:0000313" key="4">
    <source>
        <dbReference type="Proteomes" id="UP001501771"/>
    </source>
</evidence>
<proteinExistence type="predicted"/>
<evidence type="ECO:0000256" key="2">
    <source>
        <dbReference type="SAM" id="Phobius"/>
    </source>
</evidence>
<sequence>MDEQKETLSQGRDRPPRGRKVARAMAAHRRGLLVSVVVVLALSVGVLSLTQGSGNRHTPLSTAAAAGLEVHRWPDVRFPDSTARDDTPPLERAVYELQPSWQLDDLTVRLTTFDGWYAAEGPVRWDGDGYASLLVLDVTGVMSYPCGRRESWRTPTPNESSYELVGALARMPRMHLITPPEPVQRFGNPTTHLHVRTTPDATCPAGADLELVDTVDQGVISSPGPRADLDLWVVDVDGDPLLVMAAHLPGTPASTLHQLQAMVASVEFVRHGD</sequence>
<evidence type="ECO:0000313" key="3">
    <source>
        <dbReference type="EMBL" id="GAA2149588.1"/>
    </source>
</evidence>